<sequence length="254" mass="27600">MRGSRIGNGAKAALATNISRFATISGPRSPHLPPIMPPLTSPSGGFWLPSSCPDPYPTPLQPQPLLPTLYRFEATKGGKVTAEDLANEDLHDEDVKAVSSESQSSTNGGGKGTPKRKGKGKVKAARLDACEKLVGAGVRKYFPRYDEEFDGEVSSYLPPESDDEHGDLWLIKYEDGDNEHFEPDELAEARALYNKRHALAKKVVTFPTKALFGGQAVTNLSLRKINVFGETPVGPRGVFCTIRGYRRSKSKGKS</sequence>
<accession>D7G948</accession>
<name>D7G948_ECTSI</name>
<keyword evidence="3" id="KW-1185">Reference proteome</keyword>
<evidence type="ECO:0000313" key="2">
    <source>
        <dbReference type="EMBL" id="CBJ34081.1"/>
    </source>
</evidence>
<dbReference type="AlphaFoldDB" id="D7G948"/>
<dbReference type="EMBL" id="FN649760">
    <property type="protein sequence ID" value="CBJ34081.1"/>
    <property type="molecule type" value="Genomic_DNA"/>
</dbReference>
<evidence type="ECO:0000256" key="1">
    <source>
        <dbReference type="SAM" id="MobiDB-lite"/>
    </source>
</evidence>
<dbReference type="InParanoid" id="D7G948"/>
<evidence type="ECO:0000313" key="3">
    <source>
        <dbReference type="Proteomes" id="UP000002630"/>
    </source>
</evidence>
<organism evidence="2 3">
    <name type="scientific">Ectocarpus siliculosus</name>
    <name type="common">Brown alga</name>
    <name type="synonym">Conferva siliculosa</name>
    <dbReference type="NCBI Taxonomy" id="2880"/>
    <lineage>
        <taxon>Eukaryota</taxon>
        <taxon>Sar</taxon>
        <taxon>Stramenopiles</taxon>
        <taxon>Ochrophyta</taxon>
        <taxon>PX clade</taxon>
        <taxon>Phaeophyceae</taxon>
        <taxon>Ectocarpales</taxon>
        <taxon>Ectocarpaceae</taxon>
        <taxon>Ectocarpus</taxon>
    </lineage>
</organism>
<reference evidence="2 3" key="1">
    <citation type="journal article" date="2010" name="Nature">
        <title>The Ectocarpus genome and the independent evolution of multicellularity in brown algae.</title>
        <authorList>
            <person name="Cock J.M."/>
            <person name="Sterck L."/>
            <person name="Rouze P."/>
            <person name="Scornet D."/>
            <person name="Allen A.E."/>
            <person name="Amoutzias G."/>
            <person name="Anthouard V."/>
            <person name="Artiguenave F."/>
            <person name="Aury J.M."/>
            <person name="Badger J.H."/>
            <person name="Beszteri B."/>
            <person name="Billiau K."/>
            <person name="Bonnet E."/>
            <person name="Bothwell J.H."/>
            <person name="Bowler C."/>
            <person name="Boyen C."/>
            <person name="Brownlee C."/>
            <person name="Carrano C.J."/>
            <person name="Charrier B."/>
            <person name="Cho G.Y."/>
            <person name="Coelho S.M."/>
            <person name="Collen J."/>
            <person name="Corre E."/>
            <person name="Da Silva C."/>
            <person name="Delage L."/>
            <person name="Delaroque N."/>
            <person name="Dittami S.M."/>
            <person name="Doulbeau S."/>
            <person name="Elias M."/>
            <person name="Farnham G."/>
            <person name="Gachon C.M."/>
            <person name="Gschloessl B."/>
            <person name="Heesch S."/>
            <person name="Jabbari K."/>
            <person name="Jubin C."/>
            <person name="Kawai H."/>
            <person name="Kimura K."/>
            <person name="Kloareg B."/>
            <person name="Kupper F.C."/>
            <person name="Lang D."/>
            <person name="Le Bail A."/>
            <person name="Leblanc C."/>
            <person name="Lerouge P."/>
            <person name="Lohr M."/>
            <person name="Lopez P.J."/>
            <person name="Martens C."/>
            <person name="Maumus F."/>
            <person name="Michel G."/>
            <person name="Miranda-Saavedra D."/>
            <person name="Morales J."/>
            <person name="Moreau H."/>
            <person name="Motomura T."/>
            <person name="Nagasato C."/>
            <person name="Napoli C.A."/>
            <person name="Nelson D.R."/>
            <person name="Nyvall-Collen P."/>
            <person name="Peters A.F."/>
            <person name="Pommier C."/>
            <person name="Potin P."/>
            <person name="Poulain J."/>
            <person name="Quesneville H."/>
            <person name="Read B."/>
            <person name="Rensing S.A."/>
            <person name="Ritter A."/>
            <person name="Rousvoal S."/>
            <person name="Samanta M."/>
            <person name="Samson G."/>
            <person name="Schroeder D.C."/>
            <person name="Segurens B."/>
            <person name="Strittmatter M."/>
            <person name="Tonon T."/>
            <person name="Tregear J.W."/>
            <person name="Valentin K."/>
            <person name="von Dassow P."/>
            <person name="Yamagishi T."/>
            <person name="Van de Peer Y."/>
            <person name="Wincker P."/>
        </authorList>
    </citation>
    <scope>NUCLEOTIDE SEQUENCE [LARGE SCALE GENOMIC DNA]</scope>
    <source>
        <strain evidence="3">Ec32 / CCAP1310/4</strain>
    </source>
</reference>
<dbReference type="Proteomes" id="UP000002630">
    <property type="component" value="Unassembled WGS sequence"/>
</dbReference>
<protein>
    <submittedName>
        <fullName evidence="2">Uncharacterized protein</fullName>
    </submittedName>
</protein>
<feature type="region of interest" description="Disordered" evidence="1">
    <location>
        <begin position="88"/>
        <end position="123"/>
    </location>
</feature>
<proteinExistence type="predicted"/>
<gene>
    <name evidence="2" type="ORF">Esi_0951_0001</name>
</gene>
<feature type="compositionally biased region" description="Basic residues" evidence="1">
    <location>
        <begin position="113"/>
        <end position="123"/>
    </location>
</feature>